<keyword evidence="3" id="KW-0191">Covalent protein-RNA linkage</keyword>
<keyword evidence="8" id="KW-0347">Helicase</keyword>
<evidence type="ECO:0000256" key="11">
    <source>
        <dbReference type="ARBA" id="ARBA00022953"/>
    </source>
</evidence>
<dbReference type="PROSITE" id="PS51874">
    <property type="entry name" value="PCV_3C_PRO"/>
    <property type="match status" value="1"/>
</dbReference>
<keyword evidence="6" id="KW-0547">Nucleotide-binding</keyword>
<evidence type="ECO:0000256" key="7">
    <source>
        <dbReference type="ARBA" id="ARBA00022801"/>
    </source>
</evidence>
<dbReference type="EMBL" id="MW256669">
    <property type="protein sequence ID" value="QWC36468.1"/>
    <property type="molecule type" value="Genomic_RNA"/>
</dbReference>
<dbReference type="Pfam" id="PF00680">
    <property type="entry name" value="RdRP_1"/>
    <property type="match status" value="1"/>
</dbReference>
<dbReference type="GO" id="GO:0006351">
    <property type="term" value="P:DNA-templated transcription"/>
    <property type="evidence" value="ECO:0007669"/>
    <property type="project" value="InterPro"/>
</dbReference>
<proteinExistence type="predicted"/>
<dbReference type="InterPro" id="IPR000199">
    <property type="entry name" value="Peptidase_C3A/C3B_picornavir"/>
</dbReference>
<keyword evidence="12" id="KW-0472">Membrane</keyword>
<feature type="compositionally biased region" description="Low complexity" evidence="14">
    <location>
        <begin position="805"/>
        <end position="817"/>
    </location>
</feature>
<dbReference type="InterPro" id="IPR033703">
    <property type="entry name" value="Rhv-like"/>
</dbReference>
<dbReference type="CDD" id="cd00205">
    <property type="entry name" value="rhv_like"/>
    <property type="match status" value="2"/>
</dbReference>
<evidence type="ECO:0000256" key="12">
    <source>
        <dbReference type="ARBA" id="ARBA00023136"/>
    </source>
</evidence>
<evidence type="ECO:0000256" key="8">
    <source>
        <dbReference type="ARBA" id="ARBA00022806"/>
    </source>
</evidence>
<evidence type="ECO:0000256" key="10">
    <source>
        <dbReference type="ARBA" id="ARBA00022870"/>
    </source>
</evidence>
<keyword evidence="5" id="KW-0645">Protease</keyword>
<evidence type="ECO:0000256" key="3">
    <source>
        <dbReference type="ARBA" id="ARBA00022520"/>
    </source>
</evidence>
<feature type="region of interest" description="Disordered" evidence="14">
    <location>
        <begin position="795"/>
        <end position="820"/>
    </location>
</feature>
<organism evidence="17">
    <name type="scientific">Bemisia tabaci picorna-like virus 2</name>
    <dbReference type="NCBI Taxonomy" id="2840078"/>
    <lineage>
        <taxon>Viruses</taxon>
        <taxon>Riboviria</taxon>
        <taxon>Orthornavirae</taxon>
        <taxon>Pisuviricota</taxon>
        <taxon>Pisoniviricetes</taxon>
        <taxon>Picornavirales</taxon>
        <taxon>Picornaviridae</taxon>
    </lineage>
</organism>
<reference evidence="17" key="2">
    <citation type="journal article" date="2021" name="NPJ Biofilms Microbiomes">
        <title>Diversity and infectivity of the RNA virome among different cryptic species of an agriculturally important insect vector: whitefly Bemisia tabaci.</title>
        <authorList>
            <person name="Huang H.J."/>
            <person name="Ye Z.X."/>
            <person name="Wang X."/>
            <person name="Yan X.T."/>
            <person name="Zhang Y."/>
            <person name="He Y.J."/>
            <person name="Qi Y.H."/>
            <person name="Zhang X.D."/>
            <person name="Zhuo J.C."/>
            <person name="Lu G."/>
            <person name="Lu J.B."/>
            <person name="Mao Q.Z."/>
            <person name="Sun Z.T."/>
            <person name="Yan F."/>
            <person name="Chen J.P."/>
            <person name="Zhang C.X."/>
            <person name="Li J.M."/>
        </authorList>
    </citation>
    <scope>NUCLEOTIDE SEQUENCE</scope>
    <source>
        <strain evidence="17">CAU-Q1</strain>
    </source>
</reference>
<dbReference type="InterPro" id="IPR000605">
    <property type="entry name" value="Helicase_SF3_ssDNA/RNA_vir"/>
</dbReference>
<reference evidence="17" key="1">
    <citation type="submission" date="2020-11" db="EMBL/GenBank/DDBJ databases">
        <authorList>
            <person name="Huang H.-J."/>
            <person name="Li J.-M."/>
        </authorList>
    </citation>
    <scope>NUCLEOTIDE SEQUENCE</scope>
    <source>
        <strain evidence="17">CAU-Q1</strain>
    </source>
</reference>
<evidence type="ECO:0000256" key="5">
    <source>
        <dbReference type="ARBA" id="ARBA00022670"/>
    </source>
</evidence>
<sequence length="2977" mass="337676">MISHGFFNGSTIINMDHVKRANYLRKRFATTPRARFSAIDSSIIHTIGCDNTTFNSETRITSYDPILHPNTLLSNPMLLQKLKKRSTKTTKYCDGRGTFSSANTTTFNLRHEVSKLLTPLSTQSSQVLGQKVQCQMETSKDQTSLGNQSEEGDKEVNTILDTVTKVEVTELHGPMDQLGYLASSEPLFQFDNVTSRWIPLSSIQITTSHKAGDIVKVITLLDDVFRVEQRTPNMMFFRNFVAGRFNSEVKGLVNSNAFNQGLAIMSAKFDVYQMDGLHNTINADLSRKHVIFNLSTNATQLLKVPFRYSRPLLPLSLSKDTSGSIRPMTFARLYVRILSPLVTGTNARTSIDMRLFIRFTKAEFAGMTYDPLIQPQIGMWDVIAEVAVSAGSIMLGNPLPATQIMVKYVERTVNYIRKKYNFDRPVELHVTRVVPEPSMDFASGKGISNAHSLRINPNTGTNMIGVKKCPDDPKSWSDIAQMWGLECTVVWSADDPEGKVLLTWVPDPTIRNVDSDTSSIPAVRYSTNNFANWQGTIECKLVFVCSRGGHSGAVMMSFEPLHATTDTSKLQDAASSYYKVFQLGEQEEFVFTTPYIDVNIMRKTCASFGNFFPFATTSDDIKYHALNVAHIMNNVVRLRVVNELRPVGPVSPSIEVMMFIRGGKNFTLHGLKPGTYSPITFIPLRPNFPEDFKDVVKHPDHTDSYGERDMFKYSRPVVSKDLIREWKNKDEYRKRRLAYSAYLNISKRLELQDNKVRRELLAFRRLQKKATEKLSARDLQTGYLSLSDTECPDIEDYPDFDHPTESTSSTTSKPTTTQEPVATEATYVVPYDGFVGVSDRVVDKPVHNLFKKRNFKNLIIPVPVANSKTTYMYKGVTYVFDPATPDYIYNVDTRKNLGNVVVPQMLQIEDETPDFNDGDVAVIEQTLDIQMNFKDILRTPCLLIPQAVIGPHYITKDDKIKDQSCGFFIPIELPNFSNITTEPTYKNNFYSPVLYMTPHFGITAMFGNWRGSLQFVVVVHSRTAIVYGFMIPDGGTRIQGEHSLGEYCTRNVPVFGAGFPCTIISCAVNNVATIECPFTTNETWLKLHEVDSRANYTWQDKARTNCGHLVLWCKDPVVVDVWVRGGDDIEITNFLGIPDMRTSDPMVHLTDLDQPALLTPGSGGALSVKSVQIRTRRGANTLSRLSTVKPQMLKWLYDRPAVRALKNRLRFKAEEYIPMWFEPNPLLDIGIGLIPIIGSGLLTARKMHQGEQFIKDAAAVGYNFQNDLKGIANNHMSSIVTLARYAVDEMLKTFKVSASVATLVFDCMIDLLIAWVSRSWLVVGISLFRMIVKLCFSSDEYMSQIASYGQRFAEIVRNLIEPQAQAYNEDDSMISLYGLLISLVGMVTGITFDVKRTTSIPRSLFTALTTTTGIVYINHVIKLTTSVFTCIHDLIKQSLGYRSLKNHALLELSENSQLIQNFVSEAQVVINEMNDSMLHLPHYRMRMWKCVLQAEQLVRYLSQIPSNAVHRVLYDLCREVIRVGNKKFNFLKSCPVRIEPFVLVIEGETNCGKSHCMKILARECAKAINFNVVSDGYIYFRSAGERYWDGYGDQFAVGYDDFGQIVDQEMQSNLYSEIFKLRSPSTFIPSKAALEEKGQKCNPLLVIMSTNDAFPVNMDKYILCKQAFLRRRDIVIRCKRSSKYEGVNLSDPTLGLTDAMEHMEVQIYPDATDKTLGLASTITFAEAKDRIVREFKKHYLNEQRKMKKELDQYFADVCGPRSEQLRLTDPFALYYNPTPEIPLRERSDDWVASEEMRRHIEDICSSIELQNLQPDSPPPSPDLSQEEPRLDDDIEPQAWNTFEIPEIECSVCKRQTKLAITCECGFVICGDSCCKTLTLGIIPVCSRCPRYMNVHHVEDVYLYIYRYKRSLLGHHDLGRVLINQFCVRSLTTSFTSLANYLNIVRDRLSYMYAYSVNALFWHLSLDPVLLSSDSVSKGIVVDGVLQCKHKVFINSRHVWWDNGKYCCTEYPEGVSDFYDCIDEDLMPIDCAVSGDPISPKLREMFYLRIANHFSTVIRAPLQTYYGMNRQATTPDEHLQIEPYLYRSIPPMFKVYVKGSDVEQVFTDISWQDYMDWPSLGIARALQYGVVFLTYSYLLYRTFQVCSSLYTSFTTSSTDTSSEEAQGNYDSGTSKKLVRKVKILKVKKQGVNILDDKDDPPEDVFEAVQRKVVANTFVFTIVSNKSERNARCFGLGIYNRYVILPKHYKLTFLKLKSETLYGEPYGEKHLRQPIDPSWLVYSDVPDADLCVLKLPANFPMFKDIRKYMATVNDHEVRGLPRQGYIMSPPIRQSAHDIFREISVNISGYYDDLSTSCEGQQIITKEAIQYNYSQPGLCGAVLLSRNTQRPILGMHVAGTCVDFGFQGMGFSVMLIQEMFTDDVPVATEVETPRFTDDMLEMQMAFSEVDQVRLLGAVPSNLAPRIPLETKLRKSVIFTKDKNDILYTTKQPAILRVSDPRYPHTIAPLTAGVKKHGQLTLNFPKHILDMAESMLWDGVYSKLPPIVPNPTLLTYRQAVVGGLTPEYVSLRLDNSAGWPWCILGGSTKDFWIKTDNNPDLLKRKVFFDKRLTKNLNDRMTLRELGRVPVTVYIDTLKDEKRSPSKLVKLGGTRVFCNGNMAELIEYRRHFMHYIAATYKHRLSIVSGAVGINPMSSEWTSLALKLLSKGKNMVTIDYSNFGPGFNAEVHRRVCNNQKRWLVKNVKGINPTVVDCLQEGVINSFHLAKNVLYMQVSGSPSGAGPTTTDNTDVNEMYLLCAWIQMCLDNGIVNIWQEYCDAVYRALYGDDALLSVSTRYILQFNTSTISGYFSIYKITATNAEKDEEIVPFMELKDVRFLKRGFVKHDTRPLEYLSPLDWDSLVSITQWVWDSEDSIAATVQNCEAALLLAHQHGRQKFEDLKTAINARFTRLGIDSLTLTWTEVDHKFFVGGVDVGNLWNG</sequence>
<evidence type="ECO:0000313" key="17">
    <source>
        <dbReference type="EMBL" id="QWC36468.1"/>
    </source>
</evidence>
<keyword evidence="7" id="KW-0378">Hydrolase</keyword>
<dbReference type="Pfam" id="PF00910">
    <property type="entry name" value="RNA_helicase"/>
    <property type="match status" value="1"/>
</dbReference>
<accession>A0A8E8KRN7</accession>
<dbReference type="Pfam" id="PF00548">
    <property type="entry name" value="Peptidase_C3"/>
    <property type="match status" value="1"/>
</dbReference>
<evidence type="ECO:0000256" key="13">
    <source>
        <dbReference type="ARBA" id="ARBA00023200"/>
    </source>
</evidence>
<name>A0A8E8KRN7_9PICO</name>
<feature type="region of interest" description="Disordered" evidence="14">
    <location>
        <begin position="1810"/>
        <end position="1829"/>
    </location>
</feature>
<keyword evidence="11" id="KW-0693">Viral RNA replication</keyword>
<feature type="domain" description="Peptidase C3" evidence="16">
    <location>
        <begin position="2198"/>
        <end position="2417"/>
    </location>
</feature>
<dbReference type="GO" id="GO:0003724">
    <property type="term" value="F:RNA helicase activity"/>
    <property type="evidence" value="ECO:0007669"/>
    <property type="project" value="InterPro"/>
</dbReference>
<evidence type="ECO:0000256" key="6">
    <source>
        <dbReference type="ARBA" id="ARBA00022741"/>
    </source>
</evidence>
<keyword evidence="13" id="KW-1035">Host cytoplasm</keyword>
<comment type="subcellular location">
    <subcellularLocation>
        <location evidence="1">Host cytoplasm</location>
    </subcellularLocation>
    <subcellularLocation>
        <location evidence="2">Host membrane</location>
    </subcellularLocation>
</comment>
<evidence type="ECO:0000256" key="9">
    <source>
        <dbReference type="ARBA" id="ARBA00022807"/>
    </source>
</evidence>
<keyword evidence="4" id="KW-0597">Phosphoprotein</keyword>
<dbReference type="InterPro" id="IPR001205">
    <property type="entry name" value="RNA-dir_pol_C"/>
</dbReference>
<evidence type="ECO:0000256" key="2">
    <source>
        <dbReference type="ARBA" id="ARBA00004551"/>
    </source>
</evidence>
<keyword evidence="9" id="KW-0788">Thiol protease</keyword>
<dbReference type="PROSITE" id="PS51218">
    <property type="entry name" value="SF3_HELICASE_2"/>
    <property type="match status" value="1"/>
</dbReference>
<keyword evidence="10" id="KW-1043">Host membrane</keyword>
<evidence type="ECO:0000256" key="1">
    <source>
        <dbReference type="ARBA" id="ARBA00004192"/>
    </source>
</evidence>
<dbReference type="GO" id="GO:0003968">
    <property type="term" value="F:RNA-directed RNA polymerase activity"/>
    <property type="evidence" value="ECO:0007669"/>
    <property type="project" value="InterPro"/>
</dbReference>
<evidence type="ECO:0000259" key="16">
    <source>
        <dbReference type="PROSITE" id="PS51874"/>
    </source>
</evidence>
<evidence type="ECO:0000256" key="4">
    <source>
        <dbReference type="ARBA" id="ARBA00022553"/>
    </source>
</evidence>
<evidence type="ECO:0000259" key="15">
    <source>
        <dbReference type="PROSITE" id="PS51218"/>
    </source>
</evidence>
<dbReference type="CDD" id="cd23169">
    <property type="entry name" value="ps-ssRNAv-Picornavirales"/>
    <property type="match status" value="1"/>
</dbReference>
<protein>
    <submittedName>
        <fullName evidence="17">Polyprotein</fullName>
    </submittedName>
</protein>
<dbReference type="InterPro" id="IPR014759">
    <property type="entry name" value="Helicase_SF3_ssRNA_vir"/>
</dbReference>
<dbReference type="GO" id="GO:0006508">
    <property type="term" value="P:proteolysis"/>
    <property type="evidence" value="ECO:0007669"/>
    <property type="project" value="UniProtKB-KW"/>
</dbReference>
<feature type="domain" description="SF3 helicase" evidence="15">
    <location>
        <begin position="1519"/>
        <end position="1691"/>
    </location>
</feature>
<dbReference type="GO" id="GO:0003723">
    <property type="term" value="F:RNA binding"/>
    <property type="evidence" value="ECO:0007669"/>
    <property type="project" value="InterPro"/>
</dbReference>
<dbReference type="GO" id="GO:0004197">
    <property type="term" value="F:cysteine-type endopeptidase activity"/>
    <property type="evidence" value="ECO:0007669"/>
    <property type="project" value="InterPro"/>
</dbReference>
<dbReference type="InterPro" id="IPR044067">
    <property type="entry name" value="PCV_3C_PRO"/>
</dbReference>
<keyword evidence="8" id="KW-0067">ATP-binding</keyword>
<dbReference type="GO" id="GO:0000166">
    <property type="term" value="F:nucleotide binding"/>
    <property type="evidence" value="ECO:0007669"/>
    <property type="project" value="UniProtKB-KW"/>
</dbReference>
<evidence type="ECO:0000256" key="14">
    <source>
        <dbReference type="SAM" id="MobiDB-lite"/>
    </source>
</evidence>